<evidence type="ECO:0000259" key="6">
    <source>
        <dbReference type="PROSITE" id="PS50850"/>
    </source>
</evidence>
<accession>A0A9W8TGS7</accession>
<keyword evidence="8" id="KW-1185">Reference proteome</keyword>
<evidence type="ECO:0000313" key="8">
    <source>
        <dbReference type="Proteomes" id="UP001148614"/>
    </source>
</evidence>
<evidence type="ECO:0000256" key="4">
    <source>
        <dbReference type="ARBA" id="ARBA00023136"/>
    </source>
</evidence>
<gene>
    <name evidence="7" type="ORF">NPX13_g10460</name>
</gene>
<evidence type="ECO:0000256" key="5">
    <source>
        <dbReference type="SAM" id="Phobius"/>
    </source>
</evidence>
<dbReference type="Proteomes" id="UP001148614">
    <property type="component" value="Unassembled WGS sequence"/>
</dbReference>
<reference evidence="7" key="1">
    <citation type="submission" date="2022-07" db="EMBL/GenBank/DDBJ databases">
        <title>Genome Sequence of Xylaria arbuscula.</title>
        <authorList>
            <person name="Buettner E."/>
        </authorList>
    </citation>
    <scope>NUCLEOTIDE SEQUENCE</scope>
    <source>
        <strain evidence="7">VT107</strain>
    </source>
</reference>
<evidence type="ECO:0000256" key="2">
    <source>
        <dbReference type="ARBA" id="ARBA00022692"/>
    </source>
</evidence>
<keyword evidence="2 5" id="KW-0812">Transmembrane</keyword>
<dbReference type="SUPFAM" id="SSF103473">
    <property type="entry name" value="MFS general substrate transporter"/>
    <property type="match status" value="1"/>
</dbReference>
<evidence type="ECO:0000256" key="3">
    <source>
        <dbReference type="ARBA" id="ARBA00022989"/>
    </source>
</evidence>
<organism evidence="7 8">
    <name type="scientific">Xylaria arbuscula</name>
    <dbReference type="NCBI Taxonomy" id="114810"/>
    <lineage>
        <taxon>Eukaryota</taxon>
        <taxon>Fungi</taxon>
        <taxon>Dikarya</taxon>
        <taxon>Ascomycota</taxon>
        <taxon>Pezizomycotina</taxon>
        <taxon>Sordariomycetes</taxon>
        <taxon>Xylariomycetidae</taxon>
        <taxon>Xylariales</taxon>
        <taxon>Xylariaceae</taxon>
        <taxon>Xylaria</taxon>
    </lineage>
</organism>
<dbReference type="Pfam" id="PF00083">
    <property type="entry name" value="Sugar_tr"/>
    <property type="match status" value="1"/>
</dbReference>
<sequence length="190" mass="20357">MIGAPISDRLGPRYTLILGFVTQSIVGFIMAGTYSKLSQPNVIGAFVVVYGIFLSLGELGPGNNIGLLAAKTCATGVRGQYYGIAAAIGKIGAFVGVYVFPYISAAGGTSANTAYYQYPFFVSSSLCIFAASLAFFFLPHIGQDTITHEDEKFRDYLTANGWDVRQLGLKAGESIDSLPREQQVEESPKE</sequence>
<dbReference type="AlphaFoldDB" id="A0A9W8TGS7"/>
<evidence type="ECO:0000256" key="1">
    <source>
        <dbReference type="ARBA" id="ARBA00004141"/>
    </source>
</evidence>
<dbReference type="GO" id="GO:0046943">
    <property type="term" value="F:carboxylic acid transmembrane transporter activity"/>
    <property type="evidence" value="ECO:0007669"/>
    <property type="project" value="TreeGrafter"/>
</dbReference>
<dbReference type="InterPro" id="IPR005828">
    <property type="entry name" value="MFS_sugar_transport-like"/>
</dbReference>
<protein>
    <recommendedName>
        <fullName evidence="6">Major facilitator superfamily (MFS) profile domain-containing protein</fullName>
    </recommendedName>
</protein>
<proteinExistence type="predicted"/>
<dbReference type="PANTHER" id="PTHR23508:SF10">
    <property type="entry name" value="CARBOXYLIC ACID TRANSPORTER PROTEIN HOMOLOG"/>
    <property type="match status" value="1"/>
</dbReference>
<dbReference type="Gene3D" id="1.20.1250.20">
    <property type="entry name" value="MFS general substrate transporter like domains"/>
    <property type="match status" value="1"/>
</dbReference>
<dbReference type="InterPro" id="IPR020846">
    <property type="entry name" value="MFS_dom"/>
</dbReference>
<feature type="transmembrane region" description="Helical" evidence="5">
    <location>
        <begin position="81"/>
        <end position="103"/>
    </location>
</feature>
<name>A0A9W8TGS7_9PEZI</name>
<feature type="domain" description="Major facilitator superfamily (MFS) profile" evidence="6">
    <location>
        <begin position="1"/>
        <end position="142"/>
    </location>
</feature>
<feature type="transmembrane region" description="Helical" evidence="5">
    <location>
        <begin position="42"/>
        <end position="60"/>
    </location>
</feature>
<keyword evidence="4 5" id="KW-0472">Membrane</keyword>
<comment type="subcellular location">
    <subcellularLocation>
        <location evidence="1">Membrane</location>
        <topology evidence="1">Multi-pass membrane protein</topology>
    </subcellularLocation>
</comment>
<evidence type="ECO:0000313" key="7">
    <source>
        <dbReference type="EMBL" id="KAJ3555000.1"/>
    </source>
</evidence>
<feature type="transmembrane region" description="Helical" evidence="5">
    <location>
        <begin position="12"/>
        <end position="30"/>
    </location>
</feature>
<dbReference type="EMBL" id="JANPWZ010002960">
    <property type="protein sequence ID" value="KAJ3555000.1"/>
    <property type="molecule type" value="Genomic_DNA"/>
</dbReference>
<dbReference type="VEuPathDB" id="FungiDB:F4678DRAFT_443866"/>
<dbReference type="GO" id="GO:0005886">
    <property type="term" value="C:plasma membrane"/>
    <property type="evidence" value="ECO:0007669"/>
    <property type="project" value="TreeGrafter"/>
</dbReference>
<comment type="caution">
    <text evidence="7">The sequence shown here is derived from an EMBL/GenBank/DDBJ whole genome shotgun (WGS) entry which is preliminary data.</text>
</comment>
<dbReference type="PANTHER" id="PTHR23508">
    <property type="entry name" value="CARBOXYLIC ACID TRANSPORTER PROTEIN HOMOLOG"/>
    <property type="match status" value="1"/>
</dbReference>
<dbReference type="PROSITE" id="PS50850">
    <property type="entry name" value="MFS"/>
    <property type="match status" value="1"/>
</dbReference>
<keyword evidence="3 5" id="KW-1133">Transmembrane helix</keyword>
<dbReference type="InterPro" id="IPR036259">
    <property type="entry name" value="MFS_trans_sf"/>
</dbReference>
<feature type="transmembrane region" description="Helical" evidence="5">
    <location>
        <begin position="115"/>
        <end position="138"/>
    </location>
</feature>